<name>A0A0K2UKD0_LEPSM</name>
<dbReference type="EMBL" id="HACA01020790">
    <property type="protein sequence ID" value="CDW38151.1"/>
    <property type="molecule type" value="Transcribed_RNA"/>
</dbReference>
<evidence type="ECO:0000313" key="1">
    <source>
        <dbReference type="EMBL" id="CDW38151.1"/>
    </source>
</evidence>
<protein>
    <submittedName>
        <fullName evidence="1">Uncharacterized protein</fullName>
    </submittedName>
</protein>
<reference evidence="1" key="1">
    <citation type="submission" date="2014-05" db="EMBL/GenBank/DDBJ databases">
        <authorList>
            <person name="Chronopoulou M."/>
        </authorList>
    </citation>
    <scope>NUCLEOTIDE SEQUENCE</scope>
    <source>
        <tissue evidence="1">Whole organism</tissue>
    </source>
</reference>
<dbReference type="AlphaFoldDB" id="A0A0K2UKD0"/>
<organism evidence="1">
    <name type="scientific">Lepeophtheirus salmonis</name>
    <name type="common">Salmon louse</name>
    <name type="synonym">Caligus salmonis</name>
    <dbReference type="NCBI Taxonomy" id="72036"/>
    <lineage>
        <taxon>Eukaryota</taxon>
        <taxon>Metazoa</taxon>
        <taxon>Ecdysozoa</taxon>
        <taxon>Arthropoda</taxon>
        <taxon>Crustacea</taxon>
        <taxon>Multicrustacea</taxon>
        <taxon>Hexanauplia</taxon>
        <taxon>Copepoda</taxon>
        <taxon>Siphonostomatoida</taxon>
        <taxon>Caligidae</taxon>
        <taxon>Lepeophtheirus</taxon>
    </lineage>
</organism>
<proteinExistence type="predicted"/>
<sequence length="47" mass="5538">MSLHNVENVRRAIFEVALMNIATNIFVESTAYLKYIKIEYYLAKGIW</sequence>
<accession>A0A0K2UKD0</accession>